<evidence type="ECO:0000313" key="1">
    <source>
        <dbReference type="EMBL" id="NKC30637.1"/>
    </source>
</evidence>
<accession>A0ABX1E552</accession>
<evidence type="ECO:0000313" key="2">
    <source>
        <dbReference type="Proteomes" id="UP000787635"/>
    </source>
</evidence>
<dbReference type="RefSeq" id="WP_168028707.1">
    <property type="nucleotide sequence ID" value="NZ_JAAVNE010000008.1"/>
</dbReference>
<proteinExistence type="predicted"/>
<reference evidence="1 2" key="1">
    <citation type="submission" date="2020-03" db="EMBL/GenBank/DDBJ databases">
        <title>Roseomonas selenitidurans sp. nov. isolated from urban soil.</title>
        <authorList>
            <person name="Liu H."/>
        </authorList>
    </citation>
    <scope>NUCLEOTIDE SEQUENCE [LARGE SCALE GENOMIC DNA]</scope>
    <source>
        <strain evidence="1 2">BU-1</strain>
    </source>
</reference>
<dbReference type="EMBL" id="JAAVNE010000008">
    <property type="protein sequence ID" value="NKC30637.1"/>
    <property type="molecule type" value="Genomic_DNA"/>
</dbReference>
<gene>
    <name evidence="1" type="ORF">HEQ75_07165</name>
</gene>
<sequence length="531" mass="59478">MGEVSERLREKLENHSAAPFLFVGSGFSRRYLGLEDWVGLLKRFCAPIKDFGYYFSRANGNLALTATYMADDYNEWWWNAPETAESRARSSSLVKNSSDALKIEISSYLSSFSLETARQSRHSEEVASLAQTSIDGIITTNWDFLLEEFFPDYRVFVGQEELLFSNPQAIGEIYKIHGSAQNPSSLVLTAEDYQAFAAKNPYLAAKLVTIFVEHPIIFLGYSITDPHIRSIISSIARCLSQEKIASFQDNLIFVQWVEGGVPAIERATLHSEDFSVTLTTVKLSDYRELYQALSAPKRKVPARILRFFKEQLYELVRSPGSNERKIAVVDLEEIGAVETVEFVVGVGVATRQQEASRKVEQVVEDALAKKGYSGITADEVFADCIQIDSKFDARSLLANAFPGFARVSRTFIPIYRYLRGAGITSAADLSESGFEGAKKIVTKLQRADFTSPSYQNRYRSSFANLSTADIIAKASSPQEAILMLPFQPEAQVELDTLASFLSDQLTLNQSEPYKTGVRKLICRYDKIRFGF</sequence>
<dbReference type="PIRSF" id="PIRSF014677">
    <property type="entry name" value="UCP014677"/>
    <property type="match status" value="1"/>
</dbReference>
<keyword evidence="2" id="KW-1185">Reference proteome</keyword>
<comment type="caution">
    <text evidence="1">The sequence shown here is derived from an EMBL/GenBank/DDBJ whole genome shotgun (WGS) entry which is preliminary data.</text>
</comment>
<dbReference type="Pfam" id="PF13289">
    <property type="entry name" value="SIR2_2"/>
    <property type="match status" value="1"/>
</dbReference>
<organism evidence="1 2">
    <name type="scientific">Falsiroseomonas selenitidurans</name>
    <dbReference type="NCBI Taxonomy" id="2716335"/>
    <lineage>
        <taxon>Bacteria</taxon>
        <taxon>Pseudomonadati</taxon>
        <taxon>Pseudomonadota</taxon>
        <taxon>Alphaproteobacteria</taxon>
        <taxon>Acetobacterales</taxon>
        <taxon>Roseomonadaceae</taxon>
        <taxon>Falsiroseomonas</taxon>
    </lineage>
</organism>
<evidence type="ECO:0008006" key="3">
    <source>
        <dbReference type="Google" id="ProtNLM"/>
    </source>
</evidence>
<dbReference type="InterPro" id="IPR011202">
    <property type="entry name" value="UCP014677"/>
</dbReference>
<name>A0ABX1E552_9PROT</name>
<protein>
    <recommendedName>
        <fullName evidence="3">SIR2-like domain-containing protein</fullName>
    </recommendedName>
</protein>
<dbReference type="Proteomes" id="UP000787635">
    <property type="component" value="Unassembled WGS sequence"/>
</dbReference>